<name>A0ABP5YQ10_9ACTN</name>
<keyword evidence="7" id="KW-1185">Reference proteome</keyword>
<proteinExistence type="inferred from homology"/>
<feature type="chain" id="PRO_5046730437" evidence="4">
    <location>
        <begin position="28"/>
        <end position="527"/>
    </location>
</feature>
<evidence type="ECO:0000313" key="7">
    <source>
        <dbReference type="Proteomes" id="UP001501358"/>
    </source>
</evidence>
<dbReference type="InterPro" id="IPR051601">
    <property type="entry name" value="Serine_prot/Carboxylest_S33"/>
</dbReference>
<reference evidence="7" key="1">
    <citation type="journal article" date="2019" name="Int. J. Syst. Evol. Microbiol.">
        <title>The Global Catalogue of Microorganisms (GCM) 10K type strain sequencing project: providing services to taxonomists for standard genome sequencing and annotation.</title>
        <authorList>
            <consortium name="The Broad Institute Genomics Platform"/>
            <consortium name="The Broad Institute Genome Sequencing Center for Infectious Disease"/>
            <person name="Wu L."/>
            <person name="Ma J."/>
        </authorList>
    </citation>
    <scope>NUCLEOTIDE SEQUENCE [LARGE SCALE GENOMIC DNA]</scope>
    <source>
        <strain evidence="7">JCM 6307</strain>
    </source>
</reference>
<dbReference type="Pfam" id="PF08386">
    <property type="entry name" value="Abhydrolase_4"/>
    <property type="match status" value="1"/>
</dbReference>
<comment type="caution">
    <text evidence="6">The sequence shown here is derived from an EMBL/GenBank/DDBJ whole genome shotgun (WGS) entry which is preliminary data.</text>
</comment>
<dbReference type="InterPro" id="IPR029058">
    <property type="entry name" value="AB_hydrolase_fold"/>
</dbReference>
<gene>
    <name evidence="6" type="ORF">GCM10010406_20490</name>
</gene>
<dbReference type="PROSITE" id="PS51257">
    <property type="entry name" value="PROKAR_LIPOPROTEIN"/>
    <property type="match status" value="1"/>
</dbReference>
<comment type="similarity">
    <text evidence="1">Belongs to the peptidase S33 family.</text>
</comment>
<dbReference type="EMBL" id="BAAATA010000009">
    <property type="protein sequence ID" value="GAA2484126.1"/>
    <property type="molecule type" value="Genomic_DNA"/>
</dbReference>
<accession>A0ABP5YQ10</accession>
<evidence type="ECO:0000256" key="2">
    <source>
        <dbReference type="ARBA" id="ARBA00022729"/>
    </source>
</evidence>
<dbReference type="GO" id="GO:0016787">
    <property type="term" value="F:hydrolase activity"/>
    <property type="evidence" value="ECO:0007669"/>
    <property type="project" value="UniProtKB-KW"/>
</dbReference>
<keyword evidence="2 4" id="KW-0732">Signal</keyword>
<feature type="domain" description="Peptidase S33 tripeptidyl aminopeptidase-like C-terminal" evidence="5">
    <location>
        <begin position="425"/>
        <end position="526"/>
    </location>
</feature>
<evidence type="ECO:0000259" key="5">
    <source>
        <dbReference type="Pfam" id="PF08386"/>
    </source>
</evidence>
<dbReference type="InterPro" id="IPR013595">
    <property type="entry name" value="Pept_S33_TAP-like_C"/>
</dbReference>
<dbReference type="RefSeq" id="WP_344382841.1">
    <property type="nucleotide sequence ID" value="NZ_BAAATA010000009.1"/>
</dbReference>
<evidence type="ECO:0000256" key="4">
    <source>
        <dbReference type="SAM" id="SignalP"/>
    </source>
</evidence>
<organism evidence="6 7">
    <name type="scientific">Streptomyces thermolineatus</name>
    <dbReference type="NCBI Taxonomy" id="44033"/>
    <lineage>
        <taxon>Bacteria</taxon>
        <taxon>Bacillati</taxon>
        <taxon>Actinomycetota</taxon>
        <taxon>Actinomycetes</taxon>
        <taxon>Kitasatosporales</taxon>
        <taxon>Streptomycetaceae</taxon>
        <taxon>Streptomyces</taxon>
    </lineage>
</organism>
<evidence type="ECO:0000256" key="3">
    <source>
        <dbReference type="ARBA" id="ARBA00022801"/>
    </source>
</evidence>
<dbReference type="Gene3D" id="3.40.50.1820">
    <property type="entry name" value="alpha/beta hydrolase"/>
    <property type="match status" value="1"/>
</dbReference>
<protein>
    <submittedName>
        <fullName evidence="6">Alpha/beta hydrolase</fullName>
    </submittedName>
</protein>
<dbReference type="Proteomes" id="UP001501358">
    <property type="component" value="Unassembled WGS sequence"/>
</dbReference>
<evidence type="ECO:0000313" key="6">
    <source>
        <dbReference type="EMBL" id="GAA2484126.1"/>
    </source>
</evidence>
<sequence length="527" mass="56120">MQFPRPFRATGTALALAGLLLAGCSSSQGPSGADTEAFDAPHRATAAVNRVLEPLPSAVPGKLRPYYEQKLVWKSCDTPEFQCATMKAPLDYDAPGSGKDVTLEVSRKRATGPGKRLGALLVNPGGPGSSAIEYMRYAAVTFPAPVRARYDIAAVDPRGVGRSEPVRCLTGREMDAFTAADTTPDDRGEKTALVRAYKEFAQGCEEKSSRLLPHVGTVESARDMDILRALLGDGKLTYVGKSYGTFLGATYAGLFPGRVGRLVLDGAMDPTLSAREISRTQGGGFEKAFTAFAEDCTAREDCPLGDSVEEAGKQLDDLLRGLDAEPLPAGGGRRLGEALGTTGVLSAMYAESWWGQLRAALKQADAGNGSGLLALSDAYYDRAPDGEYGNLMYANAAVNCLDLPPAAQGPKEVETAVGPFEKTSPRFGRYFAWASLMCAYWPVEPTGEPRRIEAKGAAPIVVVGTTRDPATPYRWAVSLADQLDSGRLLTYDGDGHTAYAQGDDCVDTAVNRYLLEGDVWDGEHTCD</sequence>
<evidence type="ECO:0000256" key="1">
    <source>
        <dbReference type="ARBA" id="ARBA00010088"/>
    </source>
</evidence>
<feature type="signal peptide" evidence="4">
    <location>
        <begin position="1"/>
        <end position="27"/>
    </location>
</feature>
<dbReference type="SUPFAM" id="SSF53474">
    <property type="entry name" value="alpha/beta-Hydrolases"/>
    <property type="match status" value="1"/>
</dbReference>
<keyword evidence="3 6" id="KW-0378">Hydrolase</keyword>
<dbReference type="PANTHER" id="PTHR43248">
    <property type="entry name" value="2-SUCCINYL-6-HYDROXY-2,4-CYCLOHEXADIENE-1-CARBOXYLATE SYNTHASE"/>
    <property type="match status" value="1"/>
</dbReference>
<dbReference type="PANTHER" id="PTHR43248:SF29">
    <property type="entry name" value="TRIPEPTIDYL AMINOPEPTIDASE"/>
    <property type="match status" value="1"/>
</dbReference>